<gene>
    <name evidence="1" type="ORF">CPB84DRAFT_1895495</name>
</gene>
<reference evidence="1" key="1">
    <citation type="submission" date="2020-11" db="EMBL/GenBank/DDBJ databases">
        <authorList>
            <consortium name="DOE Joint Genome Institute"/>
            <person name="Ahrendt S."/>
            <person name="Riley R."/>
            <person name="Andreopoulos W."/>
            <person name="LaButti K."/>
            <person name="Pangilinan J."/>
            <person name="Ruiz-duenas F.J."/>
            <person name="Barrasa J.M."/>
            <person name="Sanchez-Garcia M."/>
            <person name="Camarero S."/>
            <person name="Miyauchi S."/>
            <person name="Serrano A."/>
            <person name="Linde D."/>
            <person name="Babiker R."/>
            <person name="Drula E."/>
            <person name="Ayuso-Fernandez I."/>
            <person name="Pacheco R."/>
            <person name="Padilla G."/>
            <person name="Ferreira P."/>
            <person name="Barriuso J."/>
            <person name="Kellner H."/>
            <person name="Castanera R."/>
            <person name="Alfaro M."/>
            <person name="Ramirez L."/>
            <person name="Pisabarro A.G."/>
            <person name="Kuo A."/>
            <person name="Tritt A."/>
            <person name="Lipzen A."/>
            <person name="He G."/>
            <person name="Yan M."/>
            <person name="Ng V."/>
            <person name="Cullen D."/>
            <person name="Martin F."/>
            <person name="Rosso M.-N."/>
            <person name="Henrissat B."/>
            <person name="Hibbett D."/>
            <person name="Martinez A.T."/>
            <person name="Grigoriev I.V."/>
        </authorList>
    </citation>
    <scope>NUCLEOTIDE SEQUENCE</scope>
    <source>
        <strain evidence="1">AH 44721</strain>
    </source>
</reference>
<dbReference type="AlphaFoldDB" id="A0A9P5NB75"/>
<keyword evidence="2" id="KW-1185">Reference proteome</keyword>
<evidence type="ECO:0000313" key="1">
    <source>
        <dbReference type="EMBL" id="KAF8873208.1"/>
    </source>
</evidence>
<dbReference type="OrthoDB" id="2408877at2759"/>
<comment type="caution">
    <text evidence="1">The sequence shown here is derived from an EMBL/GenBank/DDBJ whole genome shotgun (WGS) entry which is preliminary data.</text>
</comment>
<protein>
    <submittedName>
        <fullName evidence="1">Uncharacterized protein</fullName>
    </submittedName>
</protein>
<proteinExistence type="predicted"/>
<organism evidence="1 2">
    <name type="scientific">Gymnopilus junonius</name>
    <name type="common">Spectacular rustgill mushroom</name>
    <name type="synonym">Gymnopilus spectabilis subsp. junonius</name>
    <dbReference type="NCBI Taxonomy" id="109634"/>
    <lineage>
        <taxon>Eukaryota</taxon>
        <taxon>Fungi</taxon>
        <taxon>Dikarya</taxon>
        <taxon>Basidiomycota</taxon>
        <taxon>Agaricomycotina</taxon>
        <taxon>Agaricomycetes</taxon>
        <taxon>Agaricomycetidae</taxon>
        <taxon>Agaricales</taxon>
        <taxon>Agaricineae</taxon>
        <taxon>Hymenogastraceae</taxon>
        <taxon>Gymnopilus</taxon>
    </lineage>
</organism>
<accession>A0A9P5NB75</accession>
<dbReference type="Proteomes" id="UP000724874">
    <property type="component" value="Unassembled WGS sequence"/>
</dbReference>
<name>A0A9P5NB75_GYMJU</name>
<evidence type="ECO:0000313" key="2">
    <source>
        <dbReference type="Proteomes" id="UP000724874"/>
    </source>
</evidence>
<sequence length="108" mass="12109">MAVERQVSIALYRFWHFGNAASTMKVALWAGVGYGTVCNSTIRVMTALCNKRFRAMTLPWSSPQEIERAKAWVEGSSCPARRDGWLMVDGTLVPMFRQPGEFGTSFLD</sequence>
<dbReference type="EMBL" id="JADNYJ010000244">
    <property type="protein sequence ID" value="KAF8873208.1"/>
    <property type="molecule type" value="Genomic_DNA"/>
</dbReference>